<feature type="transmembrane region" description="Helical" evidence="7">
    <location>
        <begin position="187"/>
        <end position="211"/>
    </location>
</feature>
<evidence type="ECO:0000256" key="8">
    <source>
        <dbReference type="SAM" id="MobiDB-lite"/>
    </source>
</evidence>
<feature type="region of interest" description="Disordered" evidence="8">
    <location>
        <begin position="1"/>
        <end position="30"/>
    </location>
</feature>
<feature type="transmembrane region" description="Helical" evidence="7">
    <location>
        <begin position="293"/>
        <end position="314"/>
    </location>
</feature>
<reference evidence="10 11" key="1">
    <citation type="submission" date="2019-03" db="EMBL/GenBank/DDBJ databases">
        <title>Genomic Encyclopedia of Archaeal and Bacterial Type Strains, Phase II (KMG-II): from individual species to whole genera.</title>
        <authorList>
            <person name="Goeker M."/>
        </authorList>
    </citation>
    <scope>NUCLEOTIDE SEQUENCE [LARGE SCALE GENOMIC DNA]</scope>
    <source>
        <strain evidence="10 11">DSM 45499</strain>
    </source>
</reference>
<name>A0A4R7W0H4_9PSEU</name>
<feature type="transmembrane region" description="Helical" evidence="7">
    <location>
        <begin position="136"/>
        <end position="156"/>
    </location>
</feature>
<comment type="similarity">
    <text evidence="7">Belongs to the binding-protein-dependent transport system permease family.</text>
</comment>
<dbReference type="PANTHER" id="PTHR30193:SF41">
    <property type="entry name" value="DIACETYLCHITOBIOSE UPTAKE SYSTEM PERMEASE PROTEIN NGCF"/>
    <property type="match status" value="1"/>
</dbReference>
<dbReference type="PANTHER" id="PTHR30193">
    <property type="entry name" value="ABC TRANSPORTER PERMEASE PROTEIN"/>
    <property type="match status" value="1"/>
</dbReference>
<organism evidence="10 11">
    <name type="scientific">Actinophytocola oryzae</name>
    <dbReference type="NCBI Taxonomy" id="502181"/>
    <lineage>
        <taxon>Bacteria</taxon>
        <taxon>Bacillati</taxon>
        <taxon>Actinomycetota</taxon>
        <taxon>Actinomycetes</taxon>
        <taxon>Pseudonocardiales</taxon>
        <taxon>Pseudonocardiaceae</taxon>
    </lineage>
</organism>
<keyword evidence="11" id="KW-1185">Reference proteome</keyword>
<evidence type="ECO:0000256" key="3">
    <source>
        <dbReference type="ARBA" id="ARBA00022475"/>
    </source>
</evidence>
<evidence type="ECO:0000256" key="4">
    <source>
        <dbReference type="ARBA" id="ARBA00022692"/>
    </source>
</evidence>
<dbReference type="RefSeq" id="WP_243866336.1">
    <property type="nucleotide sequence ID" value="NZ_SOCP01000003.1"/>
</dbReference>
<dbReference type="EMBL" id="SOCP01000003">
    <property type="protein sequence ID" value="TDV55329.1"/>
    <property type="molecule type" value="Genomic_DNA"/>
</dbReference>
<evidence type="ECO:0000313" key="11">
    <source>
        <dbReference type="Proteomes" id="UP000294927"/>
    </source>
</evidence>
<protein>
    <submittedName>
        <fullName evidence="10">Carbohydrate ABC transporter membrane protein 1 (CUT1 family)</fullName>
    </submittedName>
</protein>
<dbReference type="SUPFAM" id="SSF161098">
    <property type="entry name" value="MetI-like"/>
    <property type="match status" value="1"/>
</dbReference>
<keyword evidence="3" id="KW-1003">Cell membrane</keyword>
<dbReference type="CDD" id="cd06261">
    <property type="entry name" value="TM_PBP2"/>
    <property type="match status" value="1"/>
</dbReference>
<evidence type="ECO:0000256" key="1">
    <source>
        <dbReference type="ARBA" id="ARBA00004651"/>
    </source>
</evidence>
<dbReference type="InterPro" id="IPR000515">
    <property type="entry name" value="MetI-like"/>
</dbReference>
<dbReference type="InterPro" id="IPR051393">
    <property type="entry name" value="ABC_transporter_permease"/>
</dbReference>
<feature type="transmembrane region" description="Helical" evidence="7">
    <location>
        <begin position="98"/>
        <end position="124"/>
    </location>
</feature>
<sequence length="323" mass="35441">MSVTQRPEGALRDPGALRDTRTPSRVGGRRVERSGGYVPYLIPGVLLFVAVIAVPLVMNLGISFTRWQGVGDPDWVGFDQYQKLFTDETFWLSFRNNLALVVAMAIIPTILGLLLAAALFDVVSKKYPRTTTTLRAAFYLPQVLPAVVAGVVWGWILHPENGAANAFLRLVGLDSWAQNWLGDERTALLSVMGVLVWIQIGYPLVIFMAGLQRVDPQLYEAAALDGASWWRRLWSVTVPQIRQEIFVVLLTCTIAALKSFDKIFVLTGGGPGGSTLTPAYFSYRNFFVSNNVGYGAAIATVLAAVIVVLSFLFLRAQNKEDAS</sequence>
<evidence type="ECO:0000256" key="2">
    <source>
        <dbReference type="ARBA" id="ARBA00022448"/>
    </source>
</evidence>
<evidence type="ECO:0000256" key="5">
    <source>
        <dbReference type="ARBA" id="ARBA00022989"/>
    </source>
</evidence>
<evidence type="ECO:0000256" key="7">
    <source>
        <dbReference type="RuleBase" id="RU363032"/>
    </source>
</evidence>
<comment type="subcellular location">
    <subcellularLocation>
        <location evidence="1 7">Cell membrane</location>
        <topology evidence="1 7">Multi-pass membrane protein</topology>
    </subcellularLocation>
</comment>
<proteinExistence type="inferred from homology"/>
<dbReference type="Pfam" id="PF00528">
    <property type="entry name" value="BPD_transp_1"/>
    <property type="match status" value="1"/>
</dbReference>
<dbReference type="Gene3D" id="1.10.3720.10">
    <property type="entry name" value="MetI-like"/>
    <property type="match status" value="1"/>
</dbReference>
<evidence type="ECO:0000313" key="10">
    <source>
        <dbReference type="EMBL" id="TDV55329.1"/>
    </source>
</evidence>
<feature type="domain" description="ABC transmembrane type-1" evidence="9">
    <location>
        <begin position="94"/>
        <end position="313"/>
    </location>
</feature>
<dbReference type="GO" id="GO:0055085">
    <property type="term" value="P:transmembrane transport"/>
    <property type="evidence" value="ECO:0007669"/>
    <property type="project" value="InterPro"/>
</dbReference>
<keyword evidence="6 7" id="KW-0472">Membrane</keyword>
<dbReference type="AlphaFoldDB" id="A0A4R7W0H4"/>
<keyword evidence="4 7" id="KW-0812">Transmembrane</keyword>
<keyword evidence="5 7" id="KW-1133">Transmembrane helix</keyword>
<gene>
    <name evidence="10" type="ORF">CLV71_103570</name>
</gene>
<comment type="caution">
    <text evidence="10">The sequence shown here is derived from an EMBL/GenBank/DDBJ whole genome shotgun (WGS) entry which is preliminary data.</text>
</comment>
<feature type="transmembrane region" description="Helical" evidence="7">
    <location>
        <begin position="37"/>
        <end position="58"/>
    </location>
</feature>
<dbReference type="GO" id="GO:0005886">
    <property type="term" value="C:plasma membrane"/>
    <property type="evidence" value="ECO:0007669"/>
    <property type="project" value="UniProtKB-SubCell"/>
</dbReference>
<accession>A0A4R7W0H4</accession>
<dbReference type="InterPro" id="IPR035906">
    <property type="entry name" value="MetI-like_sf"/>
</dbReference>
<feature type="transmembrane region" description="Helical" evidence="7">
    <location>
        <begin position="263"/>
        <end position="281"/>
    </location>
</feature>
<dbReference type="Proteomes" id="UP000294927">
    <property type="component" value="Unassembled WGS sequence"/>
</dbReference>
<evidence type="ECO:0000256" key="6">
    <source>
        <dbReference type="ARBA" id="ARBA00023136"/>
    </source>
</evidence>
<keyword evidence="2 7" id="KW-0813">Transport</keyword>
<evidence type="ECO:0000259" key="9">
    <source>
        <dbReference type="PROSITE" id="PS50928"/>
    </source>
</evidence>
<dbReference type="PROSITE" id="PS50928">
    <property type="entry name" value="ABC_TM1"/>
    <property type="match status" value="1"/>
</dbReference>
<feature type="compositionally biased region" description="Basic and acidic residues" evidence="8">
    <location>
        <begin position="9"/>
        <end position="22"/>
    </location>
</feature>